<dbReference type="EMBL" id="RDQH01000341">
    <property type="protein sequence ID" value="RXH75085.1"/>
    <property type="molecule type" value="Genomic_DNA"/>
</dbReference>
<evidence type="ECO:0000313" key="2">
    <source>
        <dbReference type="Proteomes" id="UP000290289"/>
    </source>
</evidence>
<accession>A0A498HZN1</accession>
<protein>
    <submittedName>
        <fullName evidence="1">Uncharacterized protein</fullName>
    </submittedName>
</protein>
<reference evidence="1 2" key="1">
    <citation type="submission" date="2018-10" db="EMBL/GenBank/DDBJ databases">
        <title>A high-quality apple genome assembly.</title>
        <authorList>
            <person name="Hu J."/>
        </authorList>
    </citation>
    <scope>NUCLEOTIDE SEQUENCE [LARGE SCALE GENOMIC DNA]</scope>
    <source>
        <strain evidence="2">cv. HFTH1</strain>
        <tissue evidence="1">Young leaf</tissue>
    </source>
</reference>
<gene>
    <name evidence="1" type="ORF">DVH24_029806</name>
</gene>
<evidence type="ECO:0000313" key="1">
    <source>
        <dbReference type="EMBL" id="RXH75085.1"/>
    </source>
</evidence>
<keyword evidence="2" id="KW-1185">Reference proteome</keyword>
<sequence length="107" mass="11758">MKTQADAWVIENFASVAKYLSAQIMGHGFLMILMLQDIISSAAIKSVNRFPSLQGGCWVEFGYIDNTAVYHTKVFFLSLCPIFGILVTKSVFSIGVKFTVGVSKLIS</sequence>
<dbReference type="STRING" id="3750.A0A498HZN1"/>
<dbReference type="Proteomes" id="UP000290289">
    <property type="component" value="Chromosome 15"/>
</dbReference>
<comment type="caution">
    <text evidence="1">The sequence shown here is derived from an EMBL/GenBank/DDBJ whole genome shotgun (WGS) entry which is preliminary data.</text>
</comment>
<dbReference type="AlphaFoldDB" id="A0A498HZN1"/>
<organism evidence="1 2">
    <name type="scientific">Malus domestica</name>
    <name type="common">Apple</name>
    <name type="synonym">Pyrus malus</name>
    <dbReference type="NCBI Taxonomy" id="3750"/>
    <lineage>
        <taxon>Eukaryota</taxon>
        <taxon>Viridiplantae</taxon>
        <taxon>Streptophyta</taxon>
        <taxon>Embryophyta</taxon>
        <taxon>Tracheophyta</taxon>
        <taxon>Spermatophyta</taxon>
        <taxon>Magnoliopsida</taxon>
        <taxon>eudicotyledons</taxon>
        <taxon>Gunneridae</taxon>
        <taxon>Pentapetalae</taxon>
        <taxon>rosids</taxon>
        <taxon>fabids</taxon>
        <taxon>Rosales</taxon>
        <taxon>Rosaceae</taxon>
        <taxon>Amygdaloideae</taxon>
        <taxon>Maleae</taxon>
        <taxon>Malus</taxon>
    </lineage>
</organism>
<proteinExistence type="predicted"/>
<name>A0A498HZN1_MALDO</name>